<comment type="subcellular location">
    <subcellularLocation>
        <location evidence="1">Membrane</location>
    </subcellularLocation>
</comment>
<evidence type="ECO:0000256" key="3">
    <source>
        <dbReference type="ARBA" id="ARBA00023136"/>
    </source>
</evidence>
<comment type="caution">
    <text evidence="5">The sequence shown here is derived from an EMBL/GenBank/DDBJ whole genome shotgun (WGS) entry which is preliminary data.</text>
</comment>
<feature type="chain" id="PRO_5044808953" evidence="4">
    <location>
        <begin position="24"/>
        <end position="222"/>
    </location>
</feature>
<dbReference type="EMBL" id="JALLAZ020001664">
    <property type="protein sequence ID" value="KAL3769114.1"/>
    <property type="molecule type" value="Genomic_DNA"/>
</dbReference>
<keyword evidence="2" id="KW-0793">Thylakoid</keyword>
<keyword evidence="6" id="KW-1185">Reference proteome</keyword>
<dbReference type="InterPro" id="IPR008797">
    <property type="entry name" value="PSII_PsbQ"/>
</dbReference>
<dbReference type="PROSITE" id="PS51318">
    <property type="entry name" value="TAT"/>
    <property type="match status" value="1"/>
</dbReference>
<dbReference type="InterPro" id="IPR023222">
    <property type="entry name" value="PsbQ-like_dom_sf"/>
</dbReference>
<feature type="signal peptide" evidence="4">
    <location>
        <begin position="1"/>
        <end position="23"/>
    </location>
</feature>
<keyword evidence="3" id="KW-0472">Membrane</keyword>
<evidence type="ECO:0000256" key="2">
    <source>
        <dbReference type="ARBA" id="ARBA00023078"/>
    </source>
</evidence>
<dbReference type="Pfam" id="PF05757">
    <property type="entry name" value="PsbQ"/>
    <property type="match status" value="1"/>
</dbReference>
<gene>
    <name evidence="5" type="ORF">ACHAW5_008933</name>
</gene>
<dbReference type="GO" id="GO:0016020">
    <property type="term" value="C:membrane"/>
    <property type="evidence" value="ECO:0007669"/>
    <property type="project" value="UniProtKB-SubCell"/>
</dbReference>
<dbReference type="AlphaFoldDB" id="A0ABD3MYY3"/>
<evidence type="ECO:0000256" key="4">
    <source>
        <dbReference type="SAM" id="SignalP"/>
    </source>
</evidence>
<sequence length="222" mass="23447">MARAAPFIPLLLAAAFTINLAAAFTIFSQASCFITTQRIPPAPKLSALTAHNSRNGRRDFLKSVATSLGIAAAVPSAIPSVANAGYGDSSNIVMLNYIEYLIEKNQQTDPGDLIYKGPDAETQLRRIGEAGNRLPEIATLAEEKKWSQVQGIITGPLGTLLQTMNSVVSLAGTKEAKDAAKLVKTDLLEIGAAAGRKETASCVIAADKASKDLAKFVMIAFK</sequence>
<organism evidence="5 6">
    <name type="scientific">Stephanodiscus triporus</name>
    <dbReference type="NCBI Taxonomy" id="2934178"/>
    <lineage>
        <taxon>Eukaryota</taxon>
        <taxon>Sar</taxon>
        <taxon>Stramenopiles</taxon>
        <taxon>Ochrophyta</taxon>
        <taxon>Bacillariophyta</taxon>
        <taxon>Coscinodiscophyceae</taxon>
        <taxon>Thalassiosirophycidae</taxon>
        <taxon>Stephanodiscales</taxon>
        <taxon>Stephanodiscaceae</taxon>
        <taxon>Stephanodiscus</taxon>
    </lineage>
</organism>
<dbReference type="SUPFAM" id="SSF101112">
    <property type="entry name" value="Oxygen-evolving enhancer protein 3"/>
    <property type="match status" value="1"/>
</dbReference>
<proteinExistence type="predicted"/>
<evidence type="ECO:0000256" key="1">
    <source>
        <dbReference type="ARBA" id="ARBA00004370"/>
    </source>
</evidence>
<accession>A0ABD3MYY3</accession>
<evidence type="ECO:0000313" key="5">
    <source>
        <dbReference type="EMBL" id="KAL3769114.1"/>
    </source>
</evidence>
<dbReference type="Gene3D" id="1.20.120.290">
    <property type="entry name" value="Oxygen-evolving enhancer protein 3 (PsbQ), four-helix up-down bundle"/>
    <property type="match status" value="1"/>
</dbReference>
<name>A0ABD3MYY3_9STRA</name>
<keyword evidence="4" id="KW-0732">Signal</keyword>
<protein>
    <submittedName>
        <fullName evidence="5">Uncharacterized protein</fullName>
    </submittedName>
</protein>
<dbReference type="Proteomes" id="UP001530315">
    <property type="component" value="Unassembled WGS sequence"/>
</dbReference>
<evidence type="ECO:0000313" key="6">
    <source>
        <dbReference type="Proteomes" id="UP001530315"/>
    </source>
</evidence>
<reference evidence="5 6" key="1">
    <citation type="submission" date="2024-10" db="EMBL/GenBank/DDBJ databases">
        <title>Updated reference genomes for cyclostephanoid diatoms.</title>
        <authorList>
            <person name="Roberts W.R."/>
            <person name="Alverson A.J."/>
        </authorList>
    </citation>
    <scope>NUCLEOTIDE SEQUENCE [LARGE SCALE GENOMIC DNA]</scope>
    <source>
        <strain evidence="5 6">AJA276-08</strain>
    </source>
</reference>
<dbReference type="InterPro" id="IPR006311">
    <property type="entry name" value="TAT_signal"/>
</dbReference>